<dbReference type="SUPFAM" id="SSF54593">
    <property type="entry name" value="Glyoxalase/Bleomycin resistance protein/Dihydroxybiphenyl dioxygenase"/>
    <property type="match status" value="1"/>
</dbReference>
<proteinExistence type="predicted"/>
<dbReference type="EMBL" id="CP065425">
    <property type="protein sequence ID" value="QQZ11382.1"/>
    <property type="molecule type" value="Genomic_DNA"/>
</dbReference>
<dbReference type="Proteomes" id="UP000595691">
    <property type="component" value="Chromosome"/>
</dbReference>
<keyword evidence="2" id="KW-1185">Reference proteome</keyword>
<name>A0ABX7E8Z3_9BACI</name>
<evidence type="ECO:0000313" key="1">
    <source>
        <dbReference type="EMBL" id="QQZ11382.1"/>
    </source>
</evidence>
<dbReference type="CDD" id="cd06587">
    <property type="entry name" value="VOC"/>
    <property type="match status" value="1"/>
</dbReference>
<evidence type="ECO:0000313" key="2">
    <source>
        <dbReference type="Proteomes" id="UP000595691"/>
    </source>
</evidence>
<protein>
    <submittedName>
        <fullName evidence="1">VOC family protein</fullName>
    </submittedName>
</protein>
<dbReference type="InterPro" id="IPR029068">
    <property type="entry name" value="Glyas_Bleomycin-R_OHBP_Dase"/>
</dbReference>
<reference evidence="1 2" key="1">
    <citation type="submission" date="2020-11" db="EMBL/GenBank/DDBJ databases">
        <title>Taxonomic evaluation of the Bacillus sporothermodurans group of bacteria based on whole genome sequences.</title>
        <authorList>
            <person name="Fiedler G."/>
            <person name="Herbstmann A.-D."/>
            <person name="Doll E."/>
            <person name="Wenning M."/>
            <person name="Brinks E."/>
            <person name="Kabisch J."/>
            <person name="Breitenwieser F."/>
            <person name="Lappann M."/>
            <person name="Boehnlein C."/>
            <person name="Franz C."/>
        </authorList>
    </citation>
    <scope>NUCLEOTIDE SEQUENCE [LARGE SCALE GENOMIC DNA]</scope>
    <source>
        <strain evidence="1 2">JCM 19841</strain>
    </source>
</reference>
<gene>
    <name evidence="1" type="ORF">I5776_02735</name>
</gene>
<dbReference type="RefSeq" id="WP_202780643.1">
    <property type="nucleotide sequence ID" value="NZ_CP065425.1"/>
</dbReference>
<accession>A0ABX7E8Z3</accession>
<dbReference type="Gene3D" id="3.10.180.10">
    <property type="entry name" value="2,3-Dihydroxybiphenyl 1,2-Dioxygenase, domain 1"/>
    <property type="match status" value="1"/>
</dbReference>
<sequence>MFYEMTVQIRVPDMKEGQKWYETLLNRKPDFIPHEGFAEWELIPGCWLQVAEGTPSNGSGPIRLGVVDIEETRERVVRELKVEQFELCSREDVPVRWGTFSDPWGNRLGLFEYVSEDDKNERTESVLKK</sequence>
<organism evidence="1 2">
    <name type="scientific">Heyndrickxia vini</name>
    <dbReference type="NCBI Taxonomy" id="1476025"/>
    <lineage>
        <taxon>Bacteria</taxon>
        <taxon>Bacillati</taxon>
        <taxon>Bacillota</taxon>
        <taxon>Bacilli</taxon>
        <taxon>Bacillales</taxon>
        <taxon>Bacillaceae</taxon>
        <taxon>Heyndrickxia</taxon>
    </lineage>
</organism>